<evidence type="ECO:0000313" key="2">
    <source>
        <dbReference type="Proteomes" id="UP001230649"/>
    </source>
</evidence>
<reference evidence="1" key="1">
    <citation type="submission" date="2023-04" db="EMBL/GenBank/DDBJ databases">
        <title>Draft Genome sequencing of Naganishia species isolated from polar environments using Oxford Nanopore Technology.</title>
        <authorList>
            <person name="Leo P."/>
            <person name="Venkateswaran K."/>
        </authorList>
    </citation>
    <scope>NUCLEOTIDE SEQUENCE</scope>
    <source>
        <strain evidence="1">MNA-CCFEE 5262</strain>
    </source>
</reference>
<protein>
    <submittedName>
        <fullName evidence="1">Uncharacterized protein</fullName>
    </submittedName>
</protein>
<gene>
    <name evidence="1" type="ORF">QFC20_004186</name>
</gene>
<comment type="caution">
    <text evidence="1">The sequence shown here is derived from an EMBL/GenBank/DDBJ whole genome shotgun (WGS) entry which is preliminary data.</text>
</comment>
<name>A0ACC2W4U6_9TREE</name>
<sequence>MEDIDVGMPDASATLNRQDNDDANTEDDSNADENESGDGEGKQRKKKGSSGGGITLSGLLNAIMLTKEVFISTNSNHKSKLDPALIRPGRADVIVEFKNATKGICRDMFKVFYPVTGKYPVRYARPSDVPLPNITLNEKSQTCISKDAIESLADAFAVAIPDGMLMLHKTYPGEAVDGAERWVAEKRKEKEEEAQKKQEAEEAKLKKREEAAEAKRQRELERSKKTEESNTAESKPDSSNDTKDPKSDTDTLPASPTVDKASE</sequence>
<organism evidence="1 2">
    <name type="scientific">Naganishia adeliensis</name>
    <dbReference type="NCBI Taxonomy" id="92952"/>
    <lineage>
        <taxon>Eukaryota</taxon>
        <taxon>Fungi</taxon>
        <taxon>Dikarya</taxon>
        <taxon>Basidiomycota</taxon>
        <taxon>Agaricomycotina</taxon>
        <taxon>Tremellomycetes</taxon>
        <taxon>Filobasidiales</taxon>
        <taxon>Filobasidiaceae</taxon>
        <taxon>Naganishia</taxon>
    </lineage>
</organism>
<dbReference type="EMBL" id="JASBWS010000046">
    <property type="protein sequence ID" value="KAJ9105851.1"/>
    <property type="molecule type" value="Genomic_DNA"/>
</dbReference>
<accession>A0ACC2W4U6</accession>
<proteinExistence type="predicted"/>
<evidence type="ECO:0000313" key="1">
    <source>
        <dbReference type="EMBL" id="KAJ9105851.1"/>
    </source>
</evidence>
<dbReference type="Proteomes" id="UP001230649">
    <property type="component" value="Unassembled WGS sequence"/>
</dbReference>
<keyword evidence="2" id="KW-1185">Reference proteome</keyword>